<feature type="region of interest" description="Disordered" evidence="1">
    <location>
        <begin position="356"/>
        <end position="402"/>
    </location>
</feature>
<name>S4PCT8_9NEOP</name>
<feature type="region of interest" description="Disordered" evidence="1">
    <location>
        <begin position="146"/>
        <end position="208"/>
    </location>
</feature>
<organism evidence="2">
    <name type="scientific">Pararge aegeria</name>
    <name type="common">speckled wood butterfly</name>
    <dbReference type="NCBI Taxonomy" id="116150"/>
    <lineage>
        <taxon>Eukaryota</taxon>
        <taxon>Metazoa</taxon>
        <taxon>Ecdysozoa</taxon>
        <taxon>Arthropoda</taxon>
        <taxon>Hexapoda</taxon>
        <taxon>Insecta</taxon>
        <taxon>Pterygota</taxon>
        <taxon>Neoptera</taxon>
        <taxon>Endopterygota</taxon>
        <taxon>Lepidoptera</taxon>
        <taxon>Glossata</taxon>
        <taxon>Ditrysia</taxon>
        <taxon>Papilionoidea</taxon>
        <taxon>Nymphalidae</taxon>
        <taxon>Satyrinae</taxon>
        <taxon>Satyrini</taxon>
        <taxon>Parargina</taxon>
        <taxon>Pararge</taxon>
    </lineage>
</organism>
<feature type="compositionally biased region" description="Basic and acidic residues" evidence="1">
    <location>
        <begin position="287"/>
        <end position="311"/>
    </location>
</feature>
<feature type="compositionally biased region" description="Low complexity" evidence="1">
    <location>
        <begin position="102"/>
        <end position="113"/>
    </location>
</feature>
<feature type="compositionally biased region" description="Polar residues" evidence="1">
    <location>
        <begin position="181"/>
        <end position="195"/>
    </location>
</feature>
<reference evidence="2" key="2">
    <citation type="submission" date="2013-05" db="EMBL/GenBank/DDBJ databases">
        <authorList>
            <person name="Carter J.-M."/>
            <person name="Baker S.C."/>
            <person name="Pink R."/>
            <person name="Carter D.R.F."/>
            <person name="Collins A."/>
            <person name="Tomlin J."/>
            <person name="Gibbs M."/>
            <person name="Breuker C.J."/>
        </authorList>
    </citation>
    <scope>NUCLEOTIDE SEQUENCE</scope>
    <source>
        <tissue evidence="2">Ovary</tissue>
    </source>
</reference>
<feature type="region of interest" description="Disordered" evidence="1">
    <location>
        <begin position="97"/>
        <end position="125"/>
    </location>
</feature>
<dbReference type="EMBL" id="GAIX01005267">
    <property type="protein sequence ID" value="JAA87293.1"/>
    <property type="molecule type" value="Transcribed_RNA"/>
</dbReference>
<sequence>MYKSKKEMEKECMLIINALIDDVIAKIAQDEYKCMRISQRSNKLVAAKSDENLIRKHWKKDVENNNNRNARKLGKTVVSHSCSDSLDKECRKGERLIRGKLSTQAQQTSNSSTDESPPKRIYQKSEIRDGNKCIEILEILEYVNSSQNSDTTNSDENHNLSLRNKKSRIPVPVNEKVQRIQKGSSQRSQKSNGSRITPPILSRERNGKSSQLLASMLLDALEDDDTTHDVPVRRASVPCDSRARSNSLRFKNVFDIIPEERSSLSIESTDDSYNRRASAPSLSEGLHSTDQEERRIRPPDQYRSKESRVPDVRNTGTSPMTDPYRAQVSVGAMTSPIRKSAGTSPIRISSAEARERVQYQPPISHQQQKAKRVTPQRREEEGIPRTLAPILSHRTASTISVE</sequence>
<evidence type="ECO:0000313" key="2">
    <source>
        <dbReference type="EMBL" id="JAA87293.1"/>
    </source>
</evidence>
<dbReference type="AlphaFoldDB" id="S4PCT8"/>
<accession>S4PCT8</accession>
<protein>
    <submittedName>
        <fullName evidence="2">Uncharacterized protein</fullName>
    </submittedName>
</protein>
<evidence type="ECO:0000256" key="1">
    <source>
        <dbReference type="SAM" id="MobiDB-lite"/>
    </source>
</evidence>
<reference evidence="2" key="1">
    <citation type="journal article" date="2013" name="BMC Genomics">
        <title>Unscrambling butterfly oogenesis.</title>
        <authorList>
            <person name="Carter J.M."/>
            <person name="Baker S.C."/>
            <person name="Pink R."/>
            <person name="Carter D.R."/>
            <person name="Collins A."/>
            <person name="Tomlin J."/>
            <person name="Gibbs M."/>
            <person name="Breuker C.J."/>
        </authorList>
    </citation>
    <scope>NUCLEOTIDE SEQUENCE</scope>
    <source>
        <tissue evidence="2">Ovary</tissue>
    </source>
</reference>
<proteinExistence type="predicted"/>
<feature type="region of interest" description="Disordered" evidence="1">
    <location>
        <begin position="265"/>
        <end position="323"/>
    </location>
</feature>